<protein>
    <submittedName>
        <fullName evidence="2">Transcriptional regulator</fullName>
    </submittedName>
</protein>
<dbReference type="AlphaFoldDB" id="A0A810KTW5"/>
<dbReference type="Pfam" id="PF19054">
    <property type="entry name" value="DUF5753"/>
    <property type="match status" value="1"/>
</dbReference>
<evidence type="ECO:0000313" key="3">
    <source>
        <dbReference type="Proteomes" id="UP000680750"/>
    </source>
</evidence>
<dbReference type="OrthoDB" id="5177725at2"/>
<dbReference type="Proteomes" id="UP000680750">
    <property type="component" value="Chromosome"/>
</dbReference>
<evidence type="ECO:0000259" key="1">
    <source>
        <dbReference type="PROSITE" id="PS50943"/>
    </source>
</evidence>
<name>A0A810KTW5_9ACTN</name>
<dbReference type="GO" id="GO:0003677">
    <property type="term" value="F:DNA binding"/>
    <property type="evidence" value="ECO:0007669"/>
    <property type="project" value="InterPro"/>
</dbReference>
<dbReference type="InterPro" id="IPR043917">
    <property type="entry name" value="DUF5753"/>
</dbReference>
<dbReference type="SUPFAM" id="SSF47413">
    <property type="entry name" value="lambda repressor-like DNA-binding domains"/>
    <property type="match status" value="1"/>
</dbReference>
<proteinExistence type="predicted"/>
<gene>
    <name evidence="2" type="ORF">Asera_01930</name>
</gene>
<dbReference type="InterPro" id="IPR001387">
    <property type="entry name" value="Cro/C1-type_HTH"/>
</dbReference>
<organism evidence="2 3">
    <name type="scientific">Actinocatenispora sera</name>
    <dbReference type="NCBI Taxonomy" id="390989"/>
    <lineage>
        <taxon>Bacteria</taxon>
        <taxon>Bacillati</taxon>
        <taxon>Actinomycetota</taxon>
        <taxon>Actinomycetes</taxon>
        <taxon>Micromonosporales</taxon>
        <taxon>Micromonosporaceae</taxon>
        <taxon>Actinocatenispora</taxon>
    </lineage>
</organism>
<dbReference type="EMBL" id="AP023354">
    <property type="protein sequence ID" value="BCJ26085.1"/>
    <property type="molecule type" value="Genomic_DNA"/>
</dbReference>
<dbReference type="CDD" id="cd00093">
    <property type="entry name" value="HTH_XRE"/>
    <property type="match status" value="1"/>
</dbReference>
<dbReference type="Gene3D" id="1.10.260.40">
    <property type="entry name" value="lambda repressor-like DNA-binding domains"/>
    <property type="match status" value="1"/>
</dbReference>
<dbReference type="KEGG" id="aser:Asera_01930"/>
<dbReference type="InterPro" id="IPR010982">
    <property type="entry name" value="Lambda_DNA-bd_dom_sf"/>
</dbReference>
<accession>A0A810KTW5</accession>
<evidence type="ECO:0000313" key="2">
    <source>
        <dbReference type="EMBL" id="BCJ26085.1"/>
    </source>
</evidence>
<dbReference type="RefSeq" id="WP_030444861.1">
    <property type="nucleotide sequence ID" value="NZ_AP023354.1"/>
</dbReference>
<dbReference type="Pfam" id="PF13560">
    <property type="entry name" value="HTH_31"/>
    <property type="match status" value="1"/>
</dbReference>
<keyword evidence="3" id="KW-1185">Reference proteome</keyword>
<dbReference type="SMART" id="SM00530">
    <property type="entry name" value="HTH_XRE"/>
    <property type="match status" value="1"/>
</dbReference>
<sequence>MPAGQRPLVRRRLRLELRQERERAGKSQSDVAKRMDWSLSKIIRLEAGQVGISTNDLRALLDMYQVNESERRTFLIELARAARQSGAWWAAYRDVAASSDYLDFLGYENDASDLYYYSPLIVPGLLQTEEYAREILTALSLNANEELTERAVQLRMSRKRHVLDRDNPPSLTAVIDESALRHVVGGDEVMNDQLTSVAEVAALDNVTVRVIPFSHGAHPGLSGAFEILDFADPMDTPVLQFDAAPRDVTLRENGEALDFYRRCYRQLLESSLPEAESIELINNIAEGMLGGES</sequence>
<dbReference type="PROSITE" id="PS50943">
    <property type="entry name" value="HTH_CROC1"/>
    <property type="match status" value="1"/>
</dbReference>
<feature type="domain" description="HTH cro/C1-type" evidence="1">
    <location>
        <begin position="17"/>
        <end position="71"/>
    </location>
</feature>
<reference evidence="2" key="1">
    <citation type="submission" date="2020-08" db="EMBL/GenBank/DDBJ databases">
        <title>Whole genome shotgun sequence of Actinocatenispora sera NBRC 101916.</title>
        <authorList>
            <person name="Komaki H."/>
            <person name="Tamura T."/>
        </authorList>
    </citation>
    <scope>NUCLEOTIDE SEQUENCE</scope>
    <source>
        <strain evidence="2">NBRC 101916</strain>
    </source>
</reference>